<dbReference type="EMBL" id="CAJVCH010014284">
    <property type="protein sequence ID" value="CAG7677888.1"/>
    <property type="molecule type" value="Genomic_DNA"/>
</dbReference>
<dbReference type="InterPro" id="IPR004294">
    <property type="entry name" value="Carotenoid_Oase"/>
</dbReference>
<dbReference type="PANTHER" id="PTHR10543">
    <property type="entry name" value="BETA-CAROTENE DIOXYGENASE"/>
    <property type="match status" value="1"/>
</dbReference>
<protein>
    <submittedName>
        <fullName evidence="6">Uncharacterized protein</fullName>
    </submittedName>
</protein>
<feature type="binding site" evidence="5">
    <location>
        <position position="512"/>
    </location>
    <ligand>
        <name>Fe cation</name>
        <dbReference type="ChEBI" id="CHEBI:24875"/>
        <note>catalytic</note>
    </ligand>
</feature>
<feature type="binding site" evidence="5">
    <location>
        <position position="238"/>
    </location>
    <ligand>
        <name>Fe cation</name>
        <dbReference type="ChEBI" id="CHEBI:24875"/>
        <note>catalytic</note>
    </ligand>
</feature>
<feature type="binding site" evidence="5">
    <location>
        <position position="176"/>
    </location>
    <ligand>
        <name>Fe cation</name>
        <dbReference type="ChEBI" id="CHEBI:24875"/>
        <note>catalytic</note>
    </ligand>
</feature>
<comment type="caution">
    <text evidence="6">The sequence shown here is derived from an EMBL/GenBank/DDBJ whole genome shotgun (WGS) entry which is preliminary data.</text>
</comment>
<proteinExistence type="inferred from homology"/>
<dbReference type="Proteomes" id="UP000708208">
    <property type="component" value="Unassembled WGS sequence"/>
</dbReference>
<dbReference type="GO" id="GO:0046872">
    <property type="term" value="F:metal ion binding"/>
    <property type="evidence" value="ECO:0007669"/>
    <property type="project" value="UniProtKB-KW"/>
</dbReference>
<dbReference type="PANTHER" id="PTHR10543:SF24">
    <property type="entry name" value="CAROTENOID ISOMEROOXYGENASE"/>
    <property type="match status" value="1"/>
</dbReference>
<name>A0A8J2NN74_9HEXA</name>
<gene>
    <name evidence="6" type="ORF">AFUS01_LOCUS2504</name>
</gene>
<comment type="cofactor">
    <cofactor evidence="5">
        <name>Fe(2+)</name>
        <dbReference type="ChEBI" id="CHEBI:29033"/>
    </cofactor>
    <text evidence="5">Binds 1 Fe(2+) ion per subunit.</text>
</comment>
<evidence type="ECO:0000313" key="6">
    <source>
        <dbReference type="EMBL" id="CAG7677888.1"/>
    </source>
</evidence>
<evidence type="ECO:0000313" key="7">
    <source>
        <dbReference type="Proteomes" id="UP000708208"/>
    </source>
</evidence>
<comment type="similarity">
    <text evidence="1">Belongs to the carotenoid oxygenase family.</text>
</comment>
<dbReference type="AlphaFoldDB" id="A0A8J2NN74"/>
<keyword evidence="4 5" id="KW-0408">Iron</keyword>
<evidence type="ECO:0000256" key="3">
    <source>
        <dbReference type="ARBA" id="ARBA00023002"/>
    </source>
</evidence>
<keyword evidence="3" id="KW-0560">Oxidoreductase</keyword>
<keyword evidence="7" id="KW-1185">Reference proteome</keyword>
<feature type="non-terminal residue" evidence="6">
    <location>
        <position position="1"/>
    </location>
</feature>
<evidence type="ECO:0000256" key="5">
    <source>
        <dbReference type="PIRSR" id="PIRSR604294-1"/>
    </source>
</evidence>
<sequence>MEEGTFNASFLYKYHEETGNEGETVEIQGNFPEWVNGTVFTIGPGKFHFQETGFTVNHIADGYGIICKLAISGKKITLWKKYVQSDALRKANEAGKPVLAEIFTPSSTDVTKSTLGRIMSIVPEISDNGNHGIYYFGNKIHANNGLQYSREIDPKDLSSGIKYDINKLGITSSTSHPLIDYDGTMYNTGSAISATGSKQKIFKIPGVKPGQNFKDSLKKLKVIATLTSSRIAYSYIHHSFGMSENYLVLVEQPYFLNAKKMIGSMFSVGQLPLNDFSEWDPEERNRFVIIEKSTGKILKRKIESSETFFFLHVINCYEENNQLIFDVLAYPDLAHIDKLFLNNLIDGGCCKPETTGIFKRFILPLTENFGGGFGSEVTLRSDNTVIVKGACMSQQGLQHAVIINPKYRFRKHRFAYGNSGFFVQGPYANKIVKMELTTGKETAWEFEEDCLLGEIIFIPNPNGIDEDDGILLAGVSYGFRKGGQRFVVFVCAKTMVEIGRAKFRNPVGLYFHSVYVPFMHRICGLNNNGLTQGLGKGCFLLRNYSRVCRRLLSIFTILYPISSAGEGGFKKVRSNLSESNNWGILWNMRQWF</sequence>
<dbReference type="OrthoDB" id="1069523at2759"/>
<accession>A0A8J2NN74</accession>
<keyword evidence="2 5" id="KW-0479">Metal-binding</keyword>
<evidence type="ECO:0000256" key="1">
    <source>
        <dbReference type="ARBA" id="ARBA00006787"/>
    </source>
</evidence>
<evidence type="ECO:0000256" key="4">
    <source>
        <dbReference type="ARBA" id="ARBA00023004"/>
    </source>
</evidence>
<dbReference type="Pfam" id="PF03055">
    <property type="entry name" value="RPE65"/>
    <property type="match status" value="1"/>
</dbReference>
<dbReference type="GO" id="GO:0010436">
    <property type="term" value="F:carotenoid dioxygenase activity"/>
    <property type="evidence" value="ECO:0007669"/>
    <property type="project" value="TreeGrafter"/>
</dbReference>
<dbReference type="GO" id="GO:0003834">
    <property type="term" value="F:beta-carotene 15,15'-dioxygenase activity"/>
    <property type="evidence" value="ECO:0007669"/>
    <property type="project" value="TreeGrafter"/>
</dbReference>
<feature type="binding site" evidence="5">
    <location>
        <position position="312"/>
    </location>
    <ligand>
        <name>Fe cation</name>
        <dbReference type="ChEBI" id="CHEBI:24875"/>
        <note>catalytic</note>
    </ligand>
</feature>
<dbReference type="GO" id="GO:0016121">
    <property type="term" value="P:carotene catabolic process"/>
    <property type="evidence" value="ECO:0007669"/>
    <property type="project" value="TreeGrafter"/>
</dbReference>
<evidence type="ECO:0000256" key="2">
    <source>
        <dbReference type="ARBA" id="ARBA00022723"/>
    </source>
</evidence>
<dbReference type="GO" id="GO:0042574">
    <property type="term" value="P:retinal metabolic process"/>
    <property type="evidence" value="ECO:0007669"/>
    <property type="project" value="TreeGrafter"/>
</dbReference>
<organism evidence="6 7">
    <name type="scientific">Allacma fusca</name>
    <dbReference type="NCBI Taxonomy" id="39272"/>
    <lineage>
        <taxon>Eukaryota</taxon>
        <taxon>Metazoa</taxon>
        <taxon>Ecdysozoa</taxon>
        <taxon>Arthropoda</taxon>
        <taxon>Hexapoda</taxon>
        <taxon>Collembola</taxon>
        <taxon>Symphypleona</taxon>
        <taxon>Sminthuridae</taxon>
        <taxon>Allacma</taxon>
    </lineage>
</organism>
<reference evidence="6" key="1">
    <citation type="submission" date="2021-06" db="EMBL/GenBank/DDBJ databases">
        <authorList>
            <person name="Hodson N. C."/>
            <person name="Mongue J. A."/>
            <person name="Jaron S. K."/>
        </authorList>
    </citation>
    <scope>NUCLEOTIDE SEQUENCE</scope>
</reference>